<dbReference type="PANTHER" id="PTHR48081">
    <property type="entry name" value="AB HYDROLASE SUPERFAMILY PROTEIN C4A8.06C"/>
    <property type="match status" value="1"/>
</dbReference>
<dbReference type="RefSeq" id="WP_264794118.1">
    <property type="nucleotide sequence ID" value="NZ_BRVS01000001.1"/>
</dbReference>
<dbReference type="InterPro" id="IPR029058">
    <property type="entry name" value="AB_hydrolase_fold"/>
</dbReference>
<dbReference type="PROSITE" id="PS01174">
    <property type="entry name" value="LIPASE_GDXG_SER"/>
    <property type="match status" value="1"/>
</dbReference>
<dbReference type="SUPFAM" id="SSF53474">
    <property type="entry name" value="alpha/beta-Hydrolases"/>
    <property type="match status" value="1"/>
</dbReference>
<evidence type="ECO:0000256" key="3">
    <source>
        <dbReference type="PROSITE-ProRule" id="PRU10038"/>
    </source>
</evidence>
<dbReference type="Proteomes" id="UP001209654">
    <property type="component" value="Unassembled WGS sequence"/>
</dbReference>
<dbReference type="InterPro" id="IPR033140">
    <property type="entry name" value="Lipase_GDXG_put_SER_AS"/>
</dbReference>
<dbReference type="Gene3D" id="3.40.50.1820">
    <property type="entry name" value="alpha/beta hydrolase"/>
    <property type="match status" value="1"/>
</dbReference>
<dbReference type="EMBL" id="BRVS01000001">
    <property type="protein sequence ID" value="GLB65959.1"/>
    <property type="molecule type" value="Genomic_DNA"/>
</dbReference>
<name>A0ABQ5MPQ2_9MICC</name>
<keyword evidence="6" id="KW-1185">Reference proteome</keyword>
<feature type="active site" evidence="3">
    <location>
        <position position="143"/>
    </location>
</feature>
<evidence type="ECO:0000256" key="1">
    <source>
        <dbReference type="ARBA" id="ARBA00010515"/>
    </source>
</evidence>
<comment type="caution">
    <text evidence="5">The sequence shown here is derived from an EMBL/GenBank/DDBJ whole genome shotgun (WGS) entry which is preliminary data.</text>
</comment>
<accession>A0ABQ5MPQ2</accession>
<gene>
    <name evidence="5" type="ORF">AHIS1636_03980</name>
</gene>
<reference evidence="5 6" key="1">
    <citation type="journal article" date="2023" name="Int. J. Syst. Evol. Microbiol.">
        <title>Arthrobacter mangrovi sp. nov., an actinobacterium isolated from the rhizosphere of a mangrove.</title>
        <authorList>
            <person name="Hamada M."/>
            <person name="Saitou S."/>
            <person name="Enomoto N."/>
            <person name="Nanri K."/>
            <person name="Hidaka K."/>
            <person name="Miura T."/>
            <person name="Tamura T."/>
        </authorList>
    </citation>
    <scope>NUCLEOTIDE SEQUENCE [LARGE SCALE GENOMIC DNA]</scope>
    <source>
        <strain evidence="5 6">NBRC 112813</strain>
    </source>
</reference>
<evidence type="ECO:0000256" key="2">
    <source>
        <dbReference type="ARBA" id="ARBA00022801"/>
    </source>
</evidence>
<comment type="similarity">
    <text evidence="1">Belongs to the 'GDXG' lipolytic enzyme family.</text>
</comment>
<evidence type="ECO:0000313" key="6">
    <source>
        <dbReference type="Proteomes" id="UP001209654"/>
    </source>
</evidence>
<keyword evidence="2" id="KW-0378">Hydrolase</keyword>
<dbReference type="PANTHER" id="PTHR48081:SF30">
    <property type="entry name" value="ACETYL-HYDROLASE LIPR-RELATED"/>
    <property type="match status" value="1"/>
</dbReference>
<feature type="domain" description="Alpha/beta hydrolase fold-3" evidence="4">
    <location>
        <begin position="69"/>
        <end position="269"/>
    </location>
</feature>
<dbReference type="InterPro" id="IPR013094">
    <property type="entry name" value="AB_hydrolase_3"/>
</dbReference>
<dbReference type="InterPro" id="IPR050300">
    <property type="entry name" value="GDXG_lipolytic_enzyme"/>
</dbReference>
<evidence type="ECO:0000313" key="5">
    <source>
        <dbReference type="EMBL" id="GLB65959.1"/>
    </source>
</evidence>
<sequence>MTTAELNQIMELMKQGGPDFKDETGKARSDFDQLLASLPVDETLEFETRTIGGIEGVWLAGEDRQDRVLLYLHGGAYVVGTAFGYRSLAANIARAAGTSLFSPEYRLAPEHRYPAAIDDALDAYRGLLEEGFAPQQIAVAGDSAGGGLAAALLVAIKDAGLLQPAGAWLLSPWADLALTGETVVSKADEDKLLDAPGLSKTADDYLNGADPRTPMASPIYADLSGLAPLFIHAGSAEILLDDAVRLAARAGAAGTSARLEIGAGLFHDWPLFAFMLSEGRDALAAAGGFLAARLDAAEELSAVSEPLDA</sequence>
<protein>
    <recommendedName>
        <fullName evidence="4">Alpha/beta hydrolase fold-3 domain-containing protein</fullName>
    </recommendedName>
</protein>
<organism evidence="5 6">
    <name type="scientific">Arthrobacter mangrovi</name>
    <dbReference type="NCBI Taxonomy" id="2966350"/>
    <lineage>
        <taxon>Bacteria</taxon>
        <taxon>Bacillati</taxon>
        <taxon>Actinomycetota</taxon>
        <taxon>Actinomycetes</taxon>
        <taxon>Micrococcales</taxon>
        <taxon>Micrococcaceae</taxon>
        <taxon>Arthrobacter</taxon>
    </lineage>
</organism>
<proteinExistence type="inferred from homology"/>
<dbReference type="Pfam" id="PF07859">
    <property type="entry name" value="Abhydrolase_3"/>
    <property type="match status" value="1"/>
</dbReference>
<evidence type="ECO:0000259" key="4">
    <source>
        <dbReference type="Pfam" id="PF07859"/>
    </source>
</evidence>